<feature type="transmembrane region" description="Helical" evidence="7">
    <location>
        <begin position="872"/>
        <end position="891"/>
    </location>
</feature>
<feature type="transmembrane region" description="Helical" evidence="7">
    <location>
        <begin position="923"/>
        <end position="945"/>
    </location>
</feature>
<sequence length="1041" mass="116046">MLTTIIRFVIRFKLSVLFLITVATVYSVYSIRSASLDAIPDISDSQIIIYVKWARSPELIENEVVKPLIKTLLGLPNIKSVRATSNLGFSFIYVLIEKDNEREKLRQVILNQINAIRYQLPDDASVALAPNASSMGWIYQYALVDKYKIRDLRELRLLNESLIKPQLQAVKGIAEVATVGGLERQIVLKIYPPLLEQTGITLRQLVTSLKSVFQQVGGRTIELTNRDYHLRATVNSDDLDSIEHLVIGRSNEGKAILLKDIGYLQVDYDIRRGIADLDGKGEVVGAIVIMEQKQNVVSVSQAIKQKLEKIQFDLPDGVEVVTTYDRSSLIWATIKNFSTALMYELLVVILVIVWALRNGRAAVAPVVVILLGCLYAVVFLPLVGQTINLLSLAGLAIAIGEMADATIVIVENCTSELTKKRKNGTLSSHCKNEIIIAATSKMMRPLLFSLLIILVSFLPVFFLEEREGRLFDPLAFSKTFAMGFSTLLTLVLLPILITWIFGRAERTPMPENIENKESLLVRGYRHLLRKTIHYRYVFVSASIVVLFLSVVQINRFQKDYMPEMEEGSILYMPTTLPGIPIREAGWILQEIDKKIKAFPEVERVFGKLGRADTVTDPAPITMIETVILLKPKSQWRSEMTKKKLISEMDAALKIVGFTNSWTQPIAGRVLMQDSGIQTPVGVKVKGADIFEVEKISKEIETLLKTFPGTASIIAERISEGYYVDVQYDLTRLAEYAVTIDEAMLTLRYALGGENILNVKSDGSTIVPFSIQYSPEYIDTLEKVKKLPVIASGGKSVPLNLIADVRTRKMPEMIRNDNGQLAGYIYIDIDEVTAVNYVTDAKIYLSNNLKLPEGYSLEWTGAYQYVEEARSRLLWIVPISILTMFGLLLLAFKSIAESLLILLSAPFALIGAVVLQWWQGYPLTTAVIIGYIAVLAIALQTGILMVEFIRDALQKRTENELYTESIITGSVARLRPKLMTVATTVLGLIPIILATGSGMDMAKPIAVPSVGGMVSSTIYVLFLIPCLYVIGIDFRNKLLSPK</sequence>
<feature type="transmembrane region" description="Helical" evidence="7">
    <location>
        <begin position="898"/>
        <end position="917"/>
    </location>
</feature>
<comment type="subcellular location">
    <subcellularLocation>
        <location evidence="1">Cell membrane</location>
        <topology evidence="1">Multi-pass membrane protein</topology>
    </subcellularLocation>
</comment>
<evidence type="ECO:0000256" key="7">
    <source>
        <dbReference type="SAM" id="Phobius"/>
    </source>
</evidence>
<evidence type="ECO:0000256" key="1">
    <source>
        <dbReference type="ARBA" id="ARBA00004651"/>
    </source>
</evidence>
<feature type="transmembrane region" description="Helical" evidence="7">
    <location>
        <begin position="363"/>
        <end position="383"/>
    </location>
</feature>
<dbReference type="InterPro" id="IPR001036">
    <property type="entry name" value="Acrflvin-R"/>
</dbReference>
<keyword evidence="6 7" id="KW-0472">Membrane</keyword>
<dbReference type="GO" id="GO:0042910">
    <property type="term" value="F:xenobiotic transmembrane transporter activity"/>
    <property type="evidence" value="ECO:0007669"/>
    <property type="project" value="TreeGrafter"/>
</dbReference>
<protein>
    <submittedName>
        <fullName evidence="8">Cobalt-zinc-cadmium resistance protein CzcA Cation efflux system protein CusA</fullName>
    </submittedName>
</protein>
<dbReference type="Pfam" id="PF00873">
    <property type="entry name" value="ACR_tran"/>
    <property type="match status" value="1"/>
</dbReference>
<dbReference type="GO" id="GO:0008324">
    <property type="term" value="F:monoatomic cation transmembrane transporter activity"/>
    <property type="evidence" value="ECO:0007669"/>
    <property type="project" value="InterPro"/>
</dbReference>
<evidence type="ECO:0000256" key="5">
    <source>
        <dbReference type="ARBA" id="ARBA00022989"/>
    </source>
</evidence>
<keyword evidence="3" id="KW-1003">Cell membrane</keyword>
<evidence type="ECO:0000256" key="3">
    <source>
        <dbReference type="ARBA" id="ARBA00022475"/>
    </source>
</evidence>
<name>A0A3B0WAG3_9ZZZZ</name>
<dbReference type="InterPro" id="IPR027463">
    <property type="entry name" value="AcrB_DN_DC_subdom"/>
</dbReference>
<evidence type="ECO:0000313" key="8">
    <source>
        <dbReference type="EMBL" id="VAW52261.1"/>
    </source>
</evidence>
<proteinExistence type="predicted"/>
<evidence type="ECO:0000256" key="4">
    <source>
        <dbReference type="ARBA" id="ARBA00022692"/>
    </source>
</evidence>
<keyword evidence="5 7" id="KW-1133">Transmembrane helix</keyword>
<dbReference type="GO" id="GO:0005886">
    <property type="term" value="C:plasma membrane"/>
    <property type="evidence" value="ECO:0007669"/>
    <property type="project" value="UniProtKB-SubCell"/>
</dbReference>
<dbReference type="PRINTS" id="PR00702">
    <property type="entry name" value="ACRIFLAVINRP"/>
</dbReference>
<organism evidence="8">
    <name type="scientific">hydrothermal vent metagenome</name>
    <dbReference type="NCBI Taxonomy" id="652676"/>
    <lineage>
        <taxon>unclassified sequences</taxon>
        <taxon>metagenomes</taxon>
        <taxon>ecological metagenomes</taxon>
    </lineage>
</organism>
<accession>A0A3B0WAG3</accession>
<dbReference type="Gene3D" id="3.30.70.1440">
    <property type="entry name" value="Multidrug efflux transporter AcrB pore domain"/>
    <property type="match status" value="1"/>
</dbReference>
<feature type="transmembrane region" description="Helical" evidence="7">
    <location>
        <begin position="1004"/>
        <end position="1029"/>
    </location>
</feature>
<feature type="transmembrane region" description="Helical" evidence="7">
    <location>
        <begin position="389"/>
        <end position="410"/>
    </location>
</feature>
<feature type="transmembrane region" description="Helical" evidence="7">
    <location>
        <begin position="337"/>
        <end position="356"/>
    </location>
</feature>
<dbReference type="InterPro" id="IPR004763">
    <property type="entry name" value="CusA-like"/>
</dbReference>
<dbReference type="SUPFAM" id="SSF82714">
    <property type="entry name" value="Multidrug efflux transporter AcrB TolC docking domain, DN and DC subdomains"/>
    <property type="match status" value="2"/>
</dbReference>
<reference evidence="8" key="1">
    <citation type="submission" date="2018-06" db="EMBL/GenBank/DDBJ databases">
        <authorList>
            <person name="Zhirakovskaya E."/>
        </authorList>
    </citation>
    <scope>NUCLEOTIDE SEQUENCE</scope>
</reference>
<dbReference type="AlphaFoldDB" id="A0A3B0WAG3"/>
<feature type="transmembrane region" description="Helical" evidence="7">
    <location>
        <begin position="446"/>
        <end position="463"/>
    </location>
</feature>
<feature type="transmembrane region" description="Helical" evidence="7">
    <location>
        <begin position="483"/>
        <end position="502"/>
    </location>
</feature>
<keyword evidence="4 7" id="KW-0812">Transmembrane</keyword>
<dbReference type="Gene3D" id="1.20.1640.10">
    <property type="entry name" value="Multidrug efflux transporter AcrB transmembrane domain"/>
    <property type="match status" value="2"/>
</dbReference>
<evidence type="ECO:0000256" key="2">
    <source>
        <dbReference type="ARBA" id="ARBA00022448"/>
    </source>
</evidence>
<gene>
    <name evidence="8" type="ORF">MNBD_GAMMA05-134</name>
</gene>
<dbReference type="NCBIfam" id="TIGR00914">
    <property type="entry name" value="2A0601"/>
    <property type="match status" value="1"/>
</dbReference>
<dbReference type="EMBL" id="UOFE01000026">
    <property type="protein sequence ID" value="VAW52261.1"/>
    <property type="molecule type" value="Genomic_DNA"/>
</dbReference>
<dbReference type="Gene3D" id="3.30.70.1430">
    <property type="entry name" value="Multidrug efflux transporter AcrB pore domain"/>
    <property type="match status" value="2"/>
</dbReference>
<dbReference type="SUPFAM" id="SSF82693">
    <property type="entry name" value="Multidrug efflux transporter AcrB pore domain, PN1, PN2, PC1 and PC2 subdomains"/>
    <property type="match status" value="2"/>
</dbReference>
<feature type="transmembrane region" description="Helical" evidence="7">
    <location>
        <begin position="977"/>
        <end position="998"/>
    </location>
</feature>
<dbReference type="SUPFAM" id="SSF82866">
    <property type="entry name" value="Multidrug efflux transporter AcrB transmembrane domain"/>
    <property type="match status" value="2"/>
</dbReference>
<dbReference type="Gene3D" id="3.30.2090.10">
    <property type="entry name" value="Multidrug efflux transporter AcrB TolC docking domain, DN and DC subdomains"/>
    <property type="match status" value="2"/>
</dbReference>
<keyword evidence="2" id="KW-0813">Transport</keyword>
<dbReference type="PANTHER" id="PTHR32063">
    <property type="match status" value="1"/>
</dbReference>
<feature type="transmembrane region" description="Helical" evidence="7">
    <location>
        <begin position="532"/>
        <end position="551"/>
    </location>
</feature>
<dbReference type="PANTHER" id="PTHR32063:SF19">
    <property type="entry name" value="CATION EFFLUX SYSTEM PROTEIN CUSA"/>
    <property type="match status" value="1"/>
</dbReference>
<evidence type="ECO:0000256" key="6">
    <source>
        <dbReference type="ARBA" id="ARBA00023136"/>
    </source>
</evidence>
<dbReference type="Gene3D" id="3.30.70.1320">
    <property type="entry name" value="Multidrug efflux transporter AcrB pore domain like"/>
    <property type="match status" value="1"/>
</dbReference>